<dbReference type="OrthoDB" id="2353168at2"/>
<dbReference type="EMBL" id="AVPF01000007">
    <property type="protein sequence ID" value="KGX90450.1"/>
    <property type="molecule type" value="Genomic_DNA"/>
</dbReference>
<keyword evidence="2" id="KW-1185">Reference proteome</keyword>
<evidence type="ECO:0008006" key="3">
    <source>
        <dbReference type="Google" id="ProtNLM"/>
    </source>
</evidence>
<dbReference type="Gene3D" id="3.10.180.10">
    <property type="entry name" value="2,3-Dihydroxybiphenyl 1,2-Dioxygenase, domain 1"/>
    <property type="match status" value="1"/>
</dbReference>
<dbReference type="STRING" id="1385511.GCA_000425225_01657"/>
<accession>A0A0A5GH61</accession>
<gene>
    <name evidence="1" type="ORF">N783_16885</name>
</gene>
<proteinExistence type="predicted"/>
<dbReference type="AlphaFoldDB" id="A0A0A5GH61"/>
<organism evidence="1 2">
    <name type="scientific">Pontibacillus marinus BH030004 = DSM 16465</name>
    <dbReference type="NCBI Taxonomy" id="1385511"/>
    <lineage>
        <taxon>Bacteria</taxon>
        <taxon>Bacillati</taxon>
        <taxon>Bacillota</taxon>
        <taxon>Bacilli</taxon>
        <taxon>Bacillales</taxon>
        <taxon>Bacillaceae</taxon>
        <taxon>Pontibacillus</taxon>
    </lineage>
</organism>
<evidence type="ECO:0000313" key="2">
    <source>
        <dbReference type="Proteomes" id="UP000030403"/>
    </source>
</evidence>
<dbReference type="InterPro" id="IPR029068">
    <property type="entry name" value="Glyas_Bleomycin-R_OHBP_Dase"/>
</dbReference>
<evidence type="ECO:0000313" key="1">
    <source>
        <dbReference type="EMBL" id="KGX90450.1"/>
    </source>
</evidence>
<dbReference type="eggNOG" id="COG0346">
    <property type="taxonomic scope" value="Bacteria"/>
</dbReference>
<dbReference type="RefSeq" id="WP_051255247.1">
    <property type="nucleotide sequence ID" value="NZ_AVPF01000007.1"/>
</dbReference>
<comment type="caution">
    <text evidence="1">The sequence shown here is derived from an EMBL/GenBank/DDBJ whole genome shotgun (WGS) entry which is preliminary data.</text>
</comment>
<dbReference type="Proteomes" id="UP000030403">
    <property type="component" value="Unassembled WGS sequence"/>
</dbReference>
<name>A0A0A5GH61_9BACI</name>
<dbReference type="SUPFAM" id="SSF54593">
    <property type="entry name" value="Glyoxalase/Bleomycin resistance protein/Dihydroxybiphenyl dioxygenase"/>
    <property type="match status" value="1"/>
</dbReference>
<reference evidence="1 2" key="1">
    <citation type="submission" date="2013-08" db="EMBL/GenBank/DDBJ databases">
        <authorList>
            <person name="Huang J."/>
            <person name="Wang G."/>
        </authorList>
    </citation>
    <scope>NUCLEOTIDE SEQUENCE [LARGE SCALE GENOMIC DNA]</scope>
    <source>
        <strain evidence="1 2">BH030004</strain>
    </source>
</reference>
<sequence>MQLFHYHWWTDKPEEMERFYQELGFETNLRVGNYKGEMQTFKPPLEWEDFRDEEVRFRIIQMVKGQTNITFGQGKRDTFDHIGILVDESEYSQTVEKAQEIGWKVSEGERRTFISTPWKFKIELQKRTEVVTEEEHTFIKTMEILLPFSEKDLKSLRYILDLNIAEQNSERVEMGNPKWNLVFRSDEQTRLNSVKFHLGDEFNINDPVKARLIGQN</sequence>
<protein>
    <recommendedName>
        <fullName evidence="3">VOC domain-containing protein</fullName>
    </recommendedName>
</protein>